<feature type="transmembrane region" description="Helical" evidence="1">
    <location>
        <begin position="50"/>
        <end position="74"/>
    </location>
</feature>
<name>A0ABR8NJE4_9ACTN</name>
<dbReference type="EMBL" id="JACXYZ010000006">
    <property type="protein sequence ID" value="MBD3927456.1"/>
    <property type="molecule type" value="Genomic_DNA"/>
</dbReference>
<organism evidence="2 3">
    <name type="scientific">Nocardioides cavernae</name>
    <dbReference type="NCBI Taxonomy" id="1921566"/>
    <lineage>
        <taxon>Bacteria</taxon>
        <taxon>Bacillati</taxon>
        <taxon>Actinomycetota</taxon>
        <taxon>Actinomycetes</taxon>
        <taxon>Propionibacteriales</taxon>
        <taxon>Nocardioidaceae</taxon>
        <taxon>Nocardioides</taxon>
    </lineage>
</organism>
<evidence type="ECO:0008006" key="4">
    <source>
        <dbReference type="Google" id="ProtNLM"/>
    </source>
</evidence>
<sequence length="325" mass="35705">MPEIPPVALRTYMGIRIGVIAVIVALFLAVGKEIASEPDWCTQRSLSAYFHTPVMPVFVGALLLIGFAMIVMWGHTIVEDAALNLAGLLLMAVAIVPTLDANYCSVPPELRDAGVDPEAQSVADKDLILQHADTVRSTFWAFLIVVAVVLVFTLLMALRRRLSDSAPSLSRPATIGYAATWVLAAAAWGVYVYLFQAADDPTSFFNHELHGWSANIGVGFIIVAVLTAAAESARGTDEAVPWWRRWKAVADWDRWVWLYGSLGTLMVLTAIVVKGGDRLDWFDGWFGGWLDTHATFVLEAILIVLLGVYWLMQTIQRRAEGAPTY</sequence>
<feature type="transmembrane region" description="Helical" evidence="1">
    <location>
        <begin position="255"/>
        <end position="273"/>
    </location>
</feature>
<feature type="transmembrane region" description="Helical" evidence="1">
    <location>
        <begin position="293"/>
        <end position="312"/>
    </location>
</feature>
<proteinExistence type="predicted"/>
<keyword evidence="1" id="KW-0472">Membrane</keyword>
<dbReference type="Proteomes" id="UP000618818">
    <property type="component" value="Unassembled WGS sequence"/>
</dbReference>
<protein>
    <recommendedName>
        <fullName evidence="4">DUF998 domain-containing protein</fullName>
    </recommendedName>
</protein>
<feature type="transmembrane region" description="Helical" evidence="1">
    <location>
        <begin position="139"/>
        <end position="158"/>
    </location>
</feature>
<keyword evidence="3" id="KW-1185">Reference proteome</keyword>
<evidence type="ECO:0000313" key="2">
    <source>
        <dbReference type="EMBL" id="MBD3927456.1"/>
    </source>
</evidence>
<reference evidence="2 3" key="1">
    <citation type="submission" date="2020-09" db="EMBL/GenBank/DDBJ databases">
        <title>novel species in genus Nocardioides.</title>
        <authorList>
            <person name="Zhang G."/>
        </authorList>
    </citation>
    <scope>NUCLEOTIDE SEQUENCE [LARGE SCALE GENOMIC DNA]</scope>
    <source>
        <strain evidence="2 3">KCTC 39551</strain>
    </source>
</reference>
<comment type="caution">
    <text evidence="2">The sequence shown here is derived from an EMBL/GenBank/DDBJ whole genome shotgun (WGS) entry which is preliminary data.</text>
</comment>
<gene>
    <name evidence="2" type="ORF">IEZ26_22730</name>
</gene>
<feature type="transmembrane region" description="Helical" evidence="1">
    <location>
        <begin position="12"/>
        <end position="30"/>
    </location>
</feature>
<dbReference type="RefSeq" id="WP_191197322.1">
    <property type="nucleotide sequence ID" value="NZ_JACXYZ010000006.1"/>
</dbReference>
<keyword evidence="1" id="KW-1133">Transmembrane helix</keyword>
<keyword evidence="1" id="KW-0812">Transmembrane</keyword>
<feature type="transmembrane region" description="Helical" evidence="1">
    <location>
        <begin position="214"/>
        <end position="234"/>
    </location>
</feature>
<feature type="transmembrane region" description="Helical" evidence="1">
    <location>
        <begin position="81"/>
        <end position="99"/>
    </location>
</feature>
<feature type="transmembrane region" description="Helical" evidence="1">
    <location>
        <begin position="174"/>
        <end position="194"/>
    </location>
</feature>
<evidence type="ECO:0000256" key="1">
    <source>
        <dbReference type="SAM" id="Phobius"/>
    </source>
</evidence>
<evidence type="ECO:0000313" key="3">
    <source>
        <dbReference type="Proteomes" id="UP000618818"/>
    </source>
</evidence>
<accession>A0ABR8NJE4</accession>